<sequence length="62" mass="6203">MTWLVFAWLAVAGRLSEQVPGELLALVAGQGSRRSPQLAAAGKLVGALDSGSLPSGLAGRSG</sequence>
<organism evidence="1">
    <name type="scientific">mine drainage metagenome</name>
    <dbReference type="NCBI Taxonomy" id="410659"/>
    <lineage>
        <taxon>unclassified sequences</taxon>
        <taxon>metagenomes</taxon>
        <taxon>ecological metagenomes</taxon>
    </lineage>
</organism>
<dbReference type="EMBL" id="CABN01000141">
    <property type="protein sequence ID" value="CBI00478.1"/>
    <property type="molecule type" value="Genomic_DNA"/>
</dbReference>
<reference evidence="1" key="1">
    <citation type="submission" date="2009-10" db="EMBL/GenBank/DDBJ databases">
        <title>Diversity of trophic interactions inside an arsenic-rich microbial ecosystem.</title>
        <authorList>
            <person name="Bertin P.N."/>
            <person name="Heinrich-Salmeron A."/>
            <person name="Pelletier E."/>
            <person name="Goulhen-Chollet F."/>
            <person name="Arsene-Ploetze F."/>
            <person name="Gallien S."/>
            <person name="Calteau A."/>
            <person name="Vallenet D."/>
            <person name="Casiot C."/>
            <person name="Chane-Woon-Ming B."/>
            <person name="Giloteaux L."/>
            <person name="Barakat M."/>
            <person name="Bonnefoy V."/>
            <person name="Bruneel O."/>
            <person name="Chandler M."/>
            <person name="Cleiss J."/>
            <person name="Duran R."/>
            <person name="Elbaz-Poulichet F."/>
            <person name="Fonknechten N."/>
            <person name="Lauga B."/>
            <person name="Mornico D."/>
            <person name="Ortet P."/>
            <person name="Schaeffer C."/>
            <person name="Siguier P."/>
            <person name="Alexander Thil Smith A."/>
            <person name="Van Dorsselaer A."/>
            <person name="Weissenbach J."/>
            <person name="Medigue C."/>
            <person name="Le Paslier D."/>
        </authorList>
    </citation>
    <scope>NUCLEOTIDE SEQUENCE</scope>
</reference>
<gene>
    <name evidence="1" type="ORF">CARN3_1484</name>
</gene>
<protein>
    <submittedName>
        <fullName evidence="1">Uncharacterized protein</fullName>
    </submittedName>
</protein>
<dbReference type="AlphaFoldDB" id="E6PZW9"/>
<accession>E6PZW9</accession>
<evidence type="ECO:0000313" key="1">
    <source>
        <dbReference type="EMBL" id="CBI00478.1"/>
    </source>
</evidence>
<name>E6PZW9_9ZZZZ</name>
<comment type="caution">
    <text evidence="1">The sequence shown here is derived from an EMBL/GenBank/DDBJ whole genome shotgun (WGS) entry which is preliminary data.</text>
</comment>
<proteinExistence type="predicted"/>